<dbReference type="STRING" id="994479.GCA_000194155_05235"/>
<name>A0A2N3Y6V6_SACSN</name>
<dbReference type="InterPro" id="IPR000477">
    <property type="entry name" value="RT_dom"/>
</dbReference>
<accession>A0A2N3Y6V6</accession>
<evidence type="ECO:0000313" key="3">
    <source>
        <dbReference type="EMBL" id="PKW18659.1"/>
    </source>
</evidence>
<keyword evidence="3" id="KW-0808">Transferase</keyword>
<reference evidence="3" key="1">
    <citation type="submission" date="2017-12" db="EMBL/GenBank/DDBJ databases">
        <title>Sequencing the genomes of 1000 Actinobacteria strains.</title>
        <authorList>
            <person name="Klenk H.-P."/>
        </authorList>
    </citation>
    <scope>NUCLEOTIDE SEQUENCE [LARGE SCALE GENOMIC DNA]</scope>
    <source>
        <strain evidence="3">DSM 44228</strain>
    </source>
</reference>
<sequence>MATRHLASGLPVLHDPATLIVAFNRVAGNQGARTAGVDGLTAFDVERDIGALEFLDGLRSDVKSGEFRPLPVKERKIPKPGGSGKLRNLGIPTVADRIVQSALKLVLEPIFEADFLPISYGFRPKRRAQDAIAEIQRFGTKGYLWVLDADIEACFDEISQPALMDRVRARVKDKRVLALVKAFLKAGIMTESGSTRETHTGTPQGGILSPLLANIALSALDEHWHRDWLPGGRMESPYQRRKRRRHGQANWRIVRYADDFAILVHCSAEDTRSIQDEVAQVLEPLGLKLSQAKTRIVNMADGFSFLGFHIQWRRKPGSTKWYVYTFIADRPIRSVKDKIRALTRRTSQADPKDVLIRLNQIVHGWANYFRHAVAKYTFHMLGDFLWRRVIMWLKTNASLVVEGHPQAASRPARGLVADHRGRHRVDQLVADTADHPVPLPRQHDPQPLANLTTTRPQQPWRARCSVMGTPGSASGLEKRTGGNTGTALQADSTDIPTPACDTTPRPSALTLTRFGRLLPFTCEVSSRSADWTLNKSHFPLRDRHFALLPIHVTPTRAKQLG</sequence>
<dbReference type="InterPro" id="IPR030931">
    <property type="entry name" value="Group_II_RT_mat"/>
</dbReference>
<feature type="region of interest" description="Disordered" evidence="1">
    <location>
        <begin position="434"/>
        <end position="457"/>
    </location>
</feature>
<keyword evidence="3" id="KW-0695">RNA-directed DNA polymerase</keyword>
<dbReference type="EMBL" id="PJNB01000001">
    <property type="protein sequence ID" value="PKW18659.1"/>
    <property type="molecule type" value="Genomic_DNA"/>
</dbReference>
<dbReference type="SUPFAM" id="SSF56672">
    <property type="entry name" value="DNA/RNA polymerases"/>
    <property type="match status" value="1"/>
</dbReference>
<evidence type="ECO:0000256" key="1">
    <source>
        <dbReference type="SAM" id="MobiDB-lite"/>
    </source>
</evidence>
<feature type="domain" description="Reverse transcriptase" evidence="2">
    <location>
        <begin position="58"/>
        <end position="310"/>
    </location>
</feature>
<proteinExistence type="predicted"/>
<evidence type="ECO:0000259" key="2">
    <source>
        <dbReference type="PROSITE" id="PS50878"/>
    </source>
</evidence>
<dbReference type="InterPro" id="IPR043502">
    <property type="entry name" value="DNA/RNA_pol_sf"/>
</dbReference>
<gene>
    <name evidence="3" type="ORF">A8926_6770</name>
</gene>
<dbReference type="Proteomes" id="UP000233786">
    <property type="component" value="Unassembled WGS sequence"/>
</dbReference>
<dbReference type="PANTHER" id="PTHR34047">
    <property type="entry name" value="NUCLEAR INTRON MATURASE 1, MITOCHONDRIAL-RELATED"/>
    <property type="match status" value="1"/>
</dbReference>
<feature type="compositionally biased region" description="Polar residues" evidence="1">
    <location>
        <begin position="485"/>
        <end position="495"/>
    </location>
</feature>
<dbReference type="Pfam" id="PF08388">
    <property type="entry name" value="GIIM"/>
    <property type="match status" value="1"/>
</dbReference>
<dbReference type="PANTHER" id="PTHR34047:SF8">
    <property type="entry name" value="PROTEIN YKFC"/>
    <property type="match status" value="1"/>
</dbReference>
<dbReference type="CDD" id="cd01651">
    <property type="entry name" value="RT_G2_intron"/>
    <property type="match status" value="1"/>
</dbReference>
<keyword evidence="4" id="KW-1185">Reference proteome</keyword>
<dbReference type="NCBIfam" id="TIGR04416">
    <property type="entry name" value="group_II_RT_mat"/>
    <property type="match status" value="1"/>
</dbReference>
<dbReference type="GO" id="GO:0003964">
    <property type="term" value="F:RNA-directed DNA polymerase activity"/>
    <property type="evidence" value="ECO:0007669"/>
    <property type="project" value="UniProtKB-KW"/>
</dbReference>
<dbReference type="RefSeq" id="WP_203218579.1">
    <property type="nucleotide sequence ID" value="NZ_CP061007.1"/>
</dbReference>
<dbReference type="InterPro" id="IPR051083">
    <property type="entry name" value="GrpII_Intron_Splice-Mob/Def"/>
</dbReference>
<dbReference type="Pfam" id="PF00078">
    <property type="entry name" value="RVT_1"/>
    <property type="match status" value="1"/>
</dbReference>
<keyword evidence="3" id="KW-0548">Nucleotidyltransferase</keyword>
<evidence type="ECO:0000313" key="4">
    <source>
        <dbReference type="Proteomes" id="UP000233786"/>
    </source>
</evidence>
<dbReference type="PROSITE" id="PS50878">
    <property type="entry name" value="RT_POL"/>
    <property type="match status" value="1"/>
</dbReference>
<feature type="region of interest" description="Disordered" evidence="1">
    <location>
        <begin position="470"/>
        <end position="504"/>
    </location>
</feature>
<organism evidence="3 4">
    <name type="scientific">Saccharopolyspora spinosa</name>
    <dbReference type="NCBI Taxonomy" id="60894"/>
    <lineage>
        <taxon>Bacteria</taxon>
        <taxon>Bacillati</taxon>
        <taxon>Actinomycetota</taxon>
        <taxon>Actinomycetes</taxon>
        <taxon>Pseudonocardiales</taxon>
        <taxon>Pseudonocardiaceae</taxon>
        <taxon>Saccharopolyspora</taxon>
    </lineage>
</organism>
<protein>
    <submittedName>
        <fullName evidence="3">Group II intron reverse transcriptase/maturase</fullName>
    </submittedName>
</protein>
<dbReference type="InterPro" id="IPR013597">
    <property type="entry name" value="Mat_intron_G2"/>
</dbReference>
<comment type="caution">
    <text evidence="3">The sequence shown here is derived from an EMBL/GenBank/DDBJ whole genome shotgun (WGS) entry which is preliminary data.</text>
</comment>
<dbReference type="AlphaFoldDB" id="A0A2N3Y6V6"/>